<accession>A0ABR6NCH8</accession>
<dbReference type="EMBL" id="JACHKA010000001">
    <property type="protein sequence ID" value="MBB5984959.1"/>
    <property type="molecule type" value="Genomic_DNA"/>
</dbReference>
<evidence type="ECO:0000313" key="1">
    <source>
        <dbReference type="EMBL" id="MBB5984959.1"/>
    </source>
</evidence>
<gene>
    <name evidence="1" type="ORF">HNP60_000933</name>
</gene>
<organism evidence="1 2">
    <name type="scientific">Sphingobium lignivorans</name>
    <dbReference type="NCBI Taxonomy" id="2735886"/>
    <lineage>
        <taxon>Bacteria</taxon>
        <taxon>Pseudomonadati</taxon>
        <taxon>Pseudomonadota</taxon>
        <taxon>Alphaproteobacteria</taxon>
        <taxon>Sphingomonadales</taxon>
        <taxon>Sphingomonadaceae</taxon>
        <taxon>Sphingobium</taxon>
    </lineage>
</organism>
<evidence type="ECO:0000313" key="2">
    <source>
        <dbReference type="Proteomes" id="UP001138540"/>
    </source>
</evidence>
<keyword evidence="2" id="KW-1185">Reference proteome</keyword>
<name>A0ABR6NCH8_9SPHN</name>
<proteinExistence type="predicted"/>
<comment type="caution">
    <text evidence="1">The sequence shown here is derived from an EMBL/GenBank/DDBJ whole genome shotgun (WGS) entry which is preliminary data.</text>
</comment>
<reference evidence="1 2" key="1">
    <citation type="submission" date="2020-08" db="EMBL/GenBank/DDBJ databases">
        <title>Exploring microbial biodiversity for novel pathways involved in the catabolism of aromatic compounds derived from lignin.</title>
        <authorList>
            <person name="Elkins J."/>
        </authorList>
    </citation>
    <scope>NUCLEOTIDE SEQUENCE [LARGE SCALE GENOMIC DNA]</scope>
    <source>
        <strain evidence="1 2">B1D3A</strain>
    </source>
</reference>
<dbReference type="Proteomes" id="UP001138540">
    <property type="component" value="Unassembled WGS sequence"/>
</dbReference>
<sequence length="257" mass="28448">MTREQLREQAVDYVRQVGVARGDRPAARWIAPVCPRVHGIAQPYAEIVETRMRTIAQEAGIRIADKGCDPNISVSFVGNAEALMNVIDRRSPTRFREVPPEAREALINGDAPIRWWYLTGDRTKNGMDRAPQTIPLDGGPPLQVEAYGHYGSSVISTQMNRVILDASVVIDLDRVEGRQLDVVAAYAAFVAFAEVRANATPPPGSILGMFDPEAEAKGLTEPDMVFLRALYRLPLDRPAQRHRGMLVREMVDAHAPD</sequence>
<dbReference type="RefSeq" id="WP_184150735.1">
    <property type="nucleotide sequence ID" value="NZ_JACHKA010000001.1"/>
</dbReference>
<protein>
    <submittedName>
        <fullName evidence="1">Uncharacterized protein</fullName>
    </submittedName>
</protein>